<sequence length="152" mass="17533">MRDHFLKLFKYNDWANRRIGEAVSRNGNADSKALAILTHVVVVQRLWLDRIQGVTATYRLWDPLPISEILELSEFSTRDWMQFLSVVAPDGWNRRISYTNSRGVAFVNSLEEVVTQTINHSTHHRAQVSLLIRQAGQQPPALDFISFARNEE</sequence>
<keyword evidence="2 3" id="KW-0479">Metal-binding</keyword>
<accession>A0A855X361</accession>
<gene>
    <name evidence="4" type="ORF">C3F09_12520</name>
</gene>
<evidence type="ECO:0000313" key="5">
    <source>
        <dbReference type="Proteomes" id="UP000250918"/>
    </source>
</evidence>
<feature type="binding site" evidence="3">
    <location>
        <position position="39"/>
    </location>
    <ligand>
        <name>a divalent metal cation</name>
        <dbReference type="ChEBI" id="CHEBI:60240"/>
    </ligand>
</feature>
<protein>
    <recommendedName>
        <fullName evidence="6">Damage-inducible protein DinB</fullName>
    </recommendedName>
</protein>
<dbReference type="InterPro" id="IPR034660">
    <property type="entry name" value="DinB/YfiT-like"/>
</dbReference>
<dbReference type="GO" id="GO:0046872">
    <property type="term" value="F:metal ion binding"/>
    <property type="evidence" value="ECO:0007669"/>
    <property type="project" value="UniProtKB-KW"/>
</dbReference>
<dbReference type="Proteomes" id="UP000250918">
    <property type="component" value="Unassembled WGS sequence"/>
</dbReference>
<evidence type="ECO:0000313" key="4">
    <source>
        <dbReference type="EMBL" id="PWB67996.1"/>
    </source>
</evidence>
<dbReference type="PANTHER" id="PTHR37302:SF3">
    <property type="entry name" value="DAMAGE-INDUCIBLE PROTEIN DINB"/>
    <property type="match status" value="1"/>
</dbReference>
<evidence type="ECO:0000256" key="1">
    <source>
        <dbReference type="ARBA" id="ARBA00008635"/>
    </source>
</evidence>
<name>A0A855X361_9BACT</name>
<dbReference type="PANTHER" id="PTHR37302">
    <property type="entry name" value="SLR1116 PROTEIN"/>
    <property type="match status" value="1"/>
</dbReference>
<evidence type="ECO:0000256" key="2">
    <source>
        <dbReference type="ARBA" id="ARBA00022723"/>
    </source>
</evidence>
<organism evidence="4 5">
    <name type="scientific">candidate division GN15 bacterium</name>
    <dbReference type="NCBI Taxonomy" id="2072418"/>
    <lineage>
        <taxon>Bacteria</taxon>
        <taxon>candidate division GN15</taxon>
    </lineage>
</organism>
<dbReference type="Pfam" id="PF05163">
    <property type="entry name" value="DinB"/>
    <property type="match status" value="1"/>
</dbReference>
<evidence type="ECO:0008006" key="6">
    <source>
        <dbReference type="Google" id="ProtNLM"/>
    </source>
</evidence>
<evidence type="ECO:0000256" key="3">
    <source>
        <dbReference type="PIRSR" id="PIRSR607837-1"/>
    </source>
</evidence>
<dbReference type="AlphaFoldDB" id="A0A855X361"/>
<feature type="binding site" evidence="3">
    <location>
        <position position="124"/>
    </location>
    <ligand>
        <name>a divalent metal cation</name>
        <dbReference type="ChEBI" id="CHEBI:60240"/>
    </ligand>
</feature>
<feature type="binding site" evidence="3">
    <location>
        <position position="120"/>
    </location>
    <ligand>
        <name>a divalent metal cation</name>
        <dbReference type="ChEBI" id="CHEBI:60240"/>
    </ligand>
</feature>
<dbReference type="Gene3D" id="1.20.120.450">
    <property type="entry name" value="dinb family like domain"/>
    <property type="match status" value="1"/>
</dbReference>
<reference evidence="4 5" key="1">
    <citation type="journal article" date="2018" name="ISME J.">
        <title>A methanotrophic archaeon couples anaerobic oxidation of methane to Fe(III) reduction.</title>
        <authorList>
            <person name="Cai C."/>
            <person name="Leu A.O."/>
            <person name="Xie G.J."/>
            <person name="Guo J."/>
            <person name="Feng Y."/>
            <person name="Zhao J.X."/>
            <person name="Tyson G.W."/>
            <person name="Yuan Z."/>
            <person name="Hu S."/>
        </authorList>
    </citation>
    <scope>NUCLEOTIDE SEQUENCE [LARGE SCALE GENOMIC DNA]</scope>
    <source>
        <strain evidence="4">FeB_12</strain>
    </source>
</reference>
<comment type="similarity">
    <text evidence="1">Belongs to the DinB family.</text>
</comment>
<dbReference type="SUPFAM" id="SSF109854">
    <property type="entry name" value="DinB/YfiT-like putative metalloenzymes"/>
    <property type="match status" value="1"/>
</dbReference>
<comment type="caution">
    <text evidence="4">The sequence shown here is derived from an EMBL/GenBank/DDBJ whole genome shotgun (WGS) entry which is preliminary data.</text>
</comment>
<proteinExistence type="inferred from homology"/>
<dbReference type="InterPro" id="IPR007837">
    <property type="entry name" value="DinB"/>
</dbReference>
<dbReference type="EMBL" id="PQAP01000221">
    <property type="protein sequence ID" value="PWB67996.1"/>
    <property type="molecule type" value="Genomic_DNA"/>
</dbReference>